<evidence type="ECO:0000313" key="2">
    <source>
        <dbReference type="EMBL" id="OLP75082.1"/>
    </source>
</evidence>
<dbReference type="EMBL" id="LSRX01002816">
    <property type="protein sequence ID" value="OLP75082.1"/>
    <property type="molecule type" value="Genomic_DNA"/>
</dbReference>
<keyword evidence="3" id="KW-1185">Reference proteome</keyword>
<evidence type="ECO:0000313" key="3">
    <source>
        <dbReference type="Proteomes" id="UP000186817"/>
    </source>
</evidence>
<feature type="non-terminal residue" evidence="2">
    <location>
        <position position="79"/>
    </location>
</feature>
<evidence type="ECO:0008006" key="4">
    <source>
        <dbReference type="Google" id="ProtNLM"/>
    </source>
</evidence>
<protein>
    <recommendedName>
        <fullName evidence="4">Ion transport domain-containing protein</fullName>
    </recommendedName>
</protein>
<dbReference type="AlphaFoldDB" id="A0A1Q9BWQ5"/>
<keyword evidence="1" id="KW-1133">Transmembrane helix</keyword>
<sequence>MFEVTGYYVFILNIFIGVMGEIYVKEKERAEATFRMDRARSCFQFLLRCRILYIPLSIPFFLCQALIMLGAYQSPESPW</sequence>
<proteinExistence type="predicted"/>
<feature type="transmembrane region" description="Helical" evidence="1">
    <location>
        <begin position="45"/>
        <end position="72"/>
    </location>
</feature>
<reference evidence="2 3" key="1">
    <citation type="submission" date="2016-02" db="EMBL/GenBank/DDBJ databases">
        <title>Genome analysis of coral dinoflagellate symbionts highlights evolutionary adaptations to a symbiotic lifestyle.</title>
        <authorList>
            <person name="Aranda M."/>
            <person name="Li Y."/>
            <person name="Liew Y.J."/>
            <person name="Baumgarten S."/>
            <person name="Simakov O."/>
            <person name="Wilson M."/>
            <person name="Piel J."/>
            <person name="Ashoor H."/>
            <person name="Bougouffa S."/>
            <person name="Bajic V.B."/>
            <person name="Ryu T."/>
            <person name="Ravasi T."/>
            <person name="Bayer T."/>
            <person name="Micklem G."/>
            <person name="Kim H."/>
            <person name="Bhak J."/>
            <person name="Lajeunesse T.C."/>
            <person name="Voolstra C.R."/>
        </authorList>
    </citation>
    <scope>NUCLEOTIDE SEQUENCE [LARGE SCALE GENOMIC DNA]</scope>
    <source>
        <strain evidence="2 3">CCMP2467</strain>
    </source>
</reference>
<gene>
    <name evidence="2" type="ORF">AK812_SmicGene45184</name>
</gene>
<dbReference type="OrthoDB" id="10589978at2759"/>
<accession>A0A1Q9BWQ5</accession>
<feature type="transmembrane region" description="Helical" evidence="1">
    <location>
        <begin position="6"/>
        <end position="24"/>
    </location>
</feature>
<comment type="caution">
    <text evidence="2">The sequence shown here is derived from an EMBL/GenBank/DDBJ whole genome shotgun (WGS) entry which is preliminary data.</text>
</comment>
<dbReference type="Proteomes" id="UP000186817">
    <property type="component" value="Unassembled WGS sequence"/>
</dbReference>
<name>A0A1Q9BWQ5_SYMMI</name>
<keyword evidence="1" id="KW-0472">Membrane</keyword>
<organism evidence="2 3">
    <name type="scientific">Symbiodinium microadriaticum</name>
    <name type="common">Dinoflagellate</name>
    <name type="synonym">Zooxanthella microadriatica</name>
    <dbReference type="NCBI Taxonomy" id="2951"/>
    <lineage>
        <taxon>Eukaryota</taxon>
        <taxon>Sar</taxon>
        <taxon>Alveolata</taxon>
        <taxon>Dinophyceae</taxon>
        <taxon>Suessiales</taxon>
        <taxon>Symbiodiniaceae</taxon>
        <taxon>Symbiodinium</taxon>
    </lineage>
</organism>
<keyword evidence="1" id="KW-0812">Transmembrane</keyword>
<evidence type="ECO:0000256" key="1">
    <source>
        <dbReference type="SAM" id="Phobius"/>
    </source>
</evidence>